<reference evidence="9" key="1">
    <citation type="submission" date="2017-09" db="EMBL/GenBank/DDBJ databases">
        <title>Depth-based differentiation of microbial function through sediment-hosted aquifers and enrichment of novel symbionts in the deep terrestrial subsurface.</title>
        <authorList>
            <person name="Probst A.J."/>
            <person name="Ladd B."/>
            <person name="Jarett J.K."/>
            <person name="Geller-Mcgrath D.E."/>
            <person name="Sieber C.M.K."/>
            <person name="Emerson J.B."/>
            <person name="Anantharaman K."/>
            <person name="Thomas B.C."/>
            <person name="Malmstrom R."/>
            <person name="Stieglmeier M."/>
            <person name="Klingl A."/>
            <person name="Woyke T."/>
            <person name="Ryan C.M."/>
            <person name="Banfield J.F."/>
        </authorList>
    </citation>
    <scope>NUCLEOTIDE SEQUENCE [LARGE SCALE GENOMIC DNA]</scope>
</reference>
<feature type="transmembrane region" description="Helical" evidence="6">
    <location>
        <begin position="36"/>
        <end position="58"/>
    </location>
</feature>
<dbReference type="InterPro" id="IPR019489">
    <property type="entry name" value="Clp_ATPase_C"/>
</dbReference>
<dbReference type="InterPro" id="IPR004176">
    <property type="entry name" value="Clp_R_N"/>
</dbReference>
<dbReference type="Pfam" id="PF02861">
    <property type="entry name" value="Clp_N"/>
    <property type="match status" value="1"/>
</dbReference>
<evidence type="ECO:0000256" key="3">
    <source>
        <dbReference type="ARBA" id="ARBA00022840"/>
    </source>
</evidence>
<proteinExistence type="predicted"/>
<evidence type="ECO:0000256" key="2">
    <source>
        <dbReference type="ARBA" id="ARBA00022741"/>
    </source>
</evidence>
<keyword evidence="3" id="KW-0067">ATP-binding</keyword>
<name>A0A2M7XEZ5_9BACT</name>
<dbReference type="Proteomes" id="UP000229385">
    <property type="component" value="Unassembled WGS sequence"/>
</dbReference>
<dbReference type="InterPro" id="IPR027417">
    <property type="entry name" value="P-loop_NTPase"/>
</dbReference>
<dbReference type="FunFam" id="3.40.50.300:FF:000025">
    <property type="entry name" value="ATP-dependent Clp protease subunit"/>
    <property type="match status" value="1"/>
</dbReference>
<evidence type="ECO:0000256" key="6">
    <source>
        <dbReference type="SAM" id="Phobius"/>
    </source>
</evidence>
<evidence type="ECO:0000256" key="4">
    <source>
        <dbReference type="ARBA" id="ARBA00023186"/>
    </source>
</evidence>
<dbReference type="Pfam" id="PF10431">
    <property type="entry name" value="ClpB_D2-small"/>
    <property type="match status" value="1"/>
</dbReference>
<dbReference type="PRINTS" id="PR00300">
    <property type="entry name" value="CLPPROTEASEA"/>
</dbReference>
<evidence type="ECO:0000256" key="1">
    <source>
        <dbReference type="ARBA" id="ARBA00022737"/>
    </source>
</evidence>
<dbReference type="Pfam" id="PF07724">
    <property type="entry name" value="AAA_2"/>
    <property type="match status" value="1"/>
</dbReference>
<evidence type="ECO:0000259" key="7">
    <source>
        <dbReference type="PROSITE" id="PS51903"/>
    </source>
</evidence>
<feature type="transmembrane region" description="Helical" evidence="6">
    <location>
        <begin position="78"/>
        <end position="94"/>
    </location>
</feature>
<accession>A0A2M7XEZ5</accession>
<dbReference type="Pfam" id="PF17871">
    <property type="entry name" value="AAA_lid_9"/>
    <property type="match status" value="1"/>
</dbReference>
<organism evidence="8 9">
    <name type="scientific">Candidatus Uhrbacteria bacterium CG_4_9_14_3_um_filter_50_9</name>
    <dbReference type="NCBI Taxonomy" id="1975035"/>
    <lineage>
        <taxon>Bacteria</taxon>
        <taxon>Candidatus Uhriibacteriota</taxon>
    </lineage>
</organism>
<dbReference type="GO" id="GO:0034605">
    <property type="term" value="P:cellular response to heat"/>
    <property type="evidence" value="ECO:0007669"/>
    <property type="project" value="TreeGrafter"/>
</dbReference>
<evidence type="ECO:0000256" key="5">
    <source>
        <dbReference type="PROSITE-ProRule" id="PRU01251"/>
    </source>
</evidence>
<dbReference type="GO" id="GO:0016887">
    <property type="term" value="F:ATP hydrolysis activity"/>
    <property type="evidence" value="ECO:0007669"/>
    <property type="project" value="InterPro"/>
</dbReference>
<keyword evidence="6" id="KW-0472">Membrane</keyword>
<dbReference type="InterPro" id="IPR003593">
    <property type="entry name" value="AAA+_ATPase"/>
</dbReference>
<keyword evidence="2" id="KW-0547">Nucleotide-binding</keyword>
<sequence length="872" mass="96528">MALLGLTIKEQTYAWLEPLDEYSVTQHAAKNKSIQIVGGFLFSVLIIGLITSLALFLFTDPTDILNPRVLFETSWRVWFLYLTLLAGCVLFAHQQQLGERRATMPVLEQGEEIPAVTSLTGEAQNLADVFSDEARAALERGFKLATTFGHASVSPLHLFIGALESNDASIVFGRLGLTFEKIKDPVARYLQGRQLGKPTVLSEETERVLLTAFLESVKQGLQEVPSYELFVASFDVEEFLQELFLDSGVSAQQFHNMIEWIRINDRMRIRYQAFKKAAAFKPTGPMNRSMTSVATPILDQFSEDLTTAGVYGQLPILVGREREIEEVFRVIEGGRQSAVLVGSEGVGKQTILAGIAQLMVEERVPKILEDKRLVRLSVPHLISGVDPSMAQERMMRLFYEVSKSRNIILAVTDLEQMTGLSSGNDATADLAATFVDFLSRGGTFAIATATPRAYVGSIERSVLGRVFQKVDINEPDETSAIHMLQSKIGEIEYNQKVVFSYEAVEKAVQLSDRYMHEEYLPKKAITIAREAALMVSKLRGEDALVLGEDVAQIVTEKTGVKATSVASEEKDTLLNLEERMHGRVIGQDEAVKAVASALRRARAELSSQDRPLATFLFLGPTGVGKTELAKTVAQTYFGNEDAMIRLDMSEYQSQDSIHRLIGVPGSNQGGLLTEAVRKQPFAIVLLDELEKAHPEILNIFLQVFDDGRLTDAAGRTIDFKNTIIVSTSNAGTQYIQDAVGRGEDLDSVKTHLIEEELKGTYRPEFLNRFDGVIVFKPLTQDEVFQIAGLMIGQVAKRLEPKGIFFRAEPDAVKELSVKGYDPKFGARPLRRVVQEEVDNAIANALLAGKVKRRDTIVLKASGTIEIEKGKEL</sequence>
<keyword evidence="6" id="KW-1133">Transmembrane helix</keyword>
<dbReference type="PANTHER" id="PTHR11638:SF18">
    <property type="entry name" value="HEAT SHOCK PROTEIN 104"/>
    <property type="match status" value="1"/>
</dbReference>
<keyword evidence="6" id="KW-0812">Transmembrane</keyword>
<evidence type="ECO:0000313" key="9">
    <source>
        <dbReference type="Proteomes" id="UP000229385"/>
    </source>
</evidence>
<dbReference type="InterPro" id="IPR003959">
    <property type="entry name" value="ATPase_AAA_core"/>
</dbReference>
<dbReference type="Gene3D" id="3.40.50.300">
    <property type="entry name" value="P-loop containing nucleotide triphosphate hydrolases"/>
    <property type="match status" value="2"/>
</dbReference>
<keyword evidence="1 5" id="KW-0677">Repeat</keyword>
<feature type="domain" description="Clp R" evidence="7">
    <location>
        <begin position="127"/>
        <end position="264"/>
    </location>
</feature>
<dbReference type="GO" id="GO:0005524">
    <property type="term" value="F:ATP binding"/>
    <property type="evidence" value="ECO:0007669"/>
    <property type="project" value="UniProtKB-KW"/>
</dbReference>
<dbReference type="AlphaFoldDB" id="A0A2M7XEZ5"/>
<dbReference type="SMART" id="SM01086">
    <property type="entry name" value="ClpB_D2-small"/>
    <property type="match status" value="1"/>
</dbReference>
<dbReference type="GO" id="GO:0005737">
    <property type="term" value="C:cytoplasm"/>
    <property type="evidence" value="ECO:0007669"/>
    <property type="project" value="TreeGrafter"/>
</dbReference>
<dbReference type="CDD" id="cd19499">
    <property type="entry name" value="RecA-like_ClpB_Hsp104-like"/>
    <property type="match status" value="1"/>
</dbReference>
<evidence type="ECO:0000313" key="8">
    <source>
        <dbReference type="EMBL" id="PJA46425.1"/>
    </source>
</evidence>
<keyword evidence="4" id="KW-0143">Chaperone</keyword>
<dbReference type="InterPro" id="IPR041546">
    <property type="entry name" value="ClpA/ClpB_AAA_lid"/>
</dbReference>
<dbReference type="SMART" id="SM00382">
    <property type="entry name" value="AAA"/>
    <property type="match status" value="2"/>
</dbReference>
<dbReference type="InterPro" id="IPR001270">
    <property type="entry name" value="ClpA/B"/>
</dbReference>
<dbReference type="Gene3D" id="1.10.1780.10">
    <property type="entry name" value="Clp, N-terminal domain"/>
    <property type="match status" value="1"/>
</dbReference>
<dbReference type="InterPro" id="IPR036628">
    <property type="entry name" value="Clp_N_dom_sf"/>
</dbReference>
<dbReference type="SUPFAM" id="SSF81923">
    <property type="entry name" value="Double Clp-N motif"/>
    <property type="match status" value="1"/>
</dbReference>
<dbReference type="PROSITE" id="PS51903">
    <property type="entry name" value="CLP_R"/>
    <property type="match status" value="1"/>
</dbReference>
<protein>
    <recommendedName>
        <fullName evidence="7">Clp R domain-containing protein</fullName>
    </recommendedName>
</protein>
<dbReference type="EMBL" id="PFWU01000001">
    <property type="protein sequence ID" value="PJA46425.1"/>
    <property type="molecule type" value="Genomic_DNA"/>
</dbReference>
<dbReference type="SUPFAM" id="SSF52540">
    <property type="entry name" value="P-loop containing nucleoside triphosphate hydrolases"/>
    <property type="match status" value="2"/>
</dbReference>
<comment type="caution">
    <text evidence="8">The sequence shown here is derived from an EMBL/GenBank/DDBJ whole genome shotgun (WGS) entry which is preliminary data.</text>
</comment>
<dbReference type="InterPro" id="IPR050130">
    <property type="entry name" value="ClpA_ClpB"/>
</dbReference>
<dbReference type="Gene3D" id="1.10.8.60">
    <property type="match status" value="2"/>
</dbReference>
<dbReference type="PANTHER" id="PTHR11638">
    <property type="entry name" value="ATP-DEPENDENT CLP PROTEASE"/>
    <property type="match status" value="1"/>
</dbReference>
<gene>
    <name evidence="8" type="ORF">CO174_00220</name>
</gene>